<evidence type="ECO:0000313" key="3">
    <source>
        <dbReference type="Proteomes" id="UP000293874"/>
    </source>
</evidence>
<feature type="transmembrane region" description="Helical" evidence="1">
    <location>
        <begin position="78"/>
        <end position="99"/>
    </location>
</feature>
<sequence>MNPTNCLNCRAELATSQRFCADCGQKTATHRITLPHFLHEFFHAFTHADKGVFHLLKELTLHPGLVAREYIGGKRKKYFNPFTFFLLVMAVFVFASTMLTKTLPEVKPDPAIIARIPTAEGKAAYIATMERAGNAVVFMSKYGNVVGMIAVPFLSLITWLCFRRKGYNYGEHLTANLLFTSYNNLVFALFIIPLEAVWKSLNANQWLIACGLTFHAIYLSWGLSGFLLMRGFRKRLVVFLVSLMATALWMLLSITAMSVYIYQNKNFYHFILRTLGLD</sequence>
<feature type="transmembrane region" description="Helical" evidence="1">
    <location>
        <begin position="236"/>
        <end position="262"/>
    </location>
</feature>
<dbReference type="Proteomes" id="UP000293874">
    <property type="component" value="Unassembled WGS sequence"/>
</dbReference>
<feature type="transmembrane region" description="Helical" evidence="1">
    <location>
        <begin position="142"/>
        <end position="162"/>
    </location>
</feature>
<dbReference type="EMBL" id="SGXA01000006">
    <property type="protein sequence ID" value="RZS65124.1"/>
    <property type="molecule type" value="Genomic_DNA"/>
</dbReference>
<dbReference type="OrthoDB" id="7446256at2"/>
<dbReference type="InterPro" id="IPR022134">
    <property type="entry name" value="DUF3667"/>
</dbReference>
<dbReference type="Pfam" id="PF12412">
    <property type="entry name" value="DUF3667"/>
    <property type="match status" value="1"/>
</dbReference>
<name>A0A4Q7MB13_9BACT</name>
<dbReference type="RefSeq" id="WP_130544360.1">
    <property type="nucleotide sequence ID" value="NZ_CP042431.1"/>
</dbReference>
<proteinExistence type="predicted"/>
<gene>
    <name evidence="2" type="ORF">EV199_5880</name>
</gene>
<keyword evidence="1" id="KW-0812">Transmembrane</keyword>
<dbReference type="AlphaFoldDB" id="A0A4Q7MB13"/>
<evidence type="ECO:0000256" key="1">
    <source>
        <dbReference type="SAM" id="Phobius"/>
    </source>
</evidence>
<comment type="caution">
    <text evidence="2">The sequence shown here is derived from an EMBL/GenBank/DDBJ whole genome shotgun (WGS) entry which is preliminary data.</text>
</comment>
<feature type="transmembrane region" description="Helical" evidence="1">
    <location>
        <begin position="174"/>
        <end position="194"/>
    </location>
</feature>
<keyword evidence="1" id="KW-1133">Transmembrane helix</keyword>
<feature type="transmembrane region" description="Helical" evidence="1">
    <location>
        <begin position="206"/>
        <end position="229"/>
    </location>
</feature>
<accession>A0A4Q7MB13</accession>
<protein>
    <submittedName>
        <fullName evidence="2">Uncharacterized protein DUF3667</fullName>
    </submittedName>
</protein>
<keyword evidence="1" id="KW-0472">Membrane</keyword>
<organism evidence="2 3">
    <name type="scientific">Pseudobacter ginsenosidimutans</name>
    <dbReference type="NCBI Taxonomy" id="661488"/>
    <lineage>
        <taxon>Bacteria</taxon>
        <taxon>Pseudomonadati</taxon>
        <taxon>Bacteroidota</taxon>
        <taxon>Chitinophagia</taxon>
        <taxon>Chitinophagales</taxon>
        <taxon>Chitinophagaceae</taxon>
        <taxon>Pseudobacter</taxon>
    </lineage>
</organism>
<evidence type="ECO:0000313" key="2">
    <source>
        <dbReference type="EMBL" id="RZS65124.1"/>
    </source>
</evidence>
<keyword evidence="3" id="KW-1185">Reference proteome</keyword>
<reference evidence="2 3" key="1">
    <citation type="submission" date="2019-02" db="EMBL/GenBank/DDBJ databases">
        <title>Genomic Encyclopedia of Type Strains, Phase IV (KMG-IV): sequencing the most valuable type-strain genomes for metagenomic binning, comparative biology and taxonomic classification.</title>
        <authorList>
            <person name="Goeker M."/>
        </authorList>
    </citation>
    <scope>NUCLEOTIDE SEQUENCE [LARGE SCALE GENOMIC DNA]</scope>
    <source>
        <strain evidence="2 3">DSM 18116</strain>
    </source>
</reference>